<name>A0A147ESE6_9MICO</name>
<keyword evidence="1" id="KW-0067">ATP-binding</keyword>
<dbReference type="PATRIC" id="fig|1079994.3.peg.1657"/>
<protein>
    <submittedName>
        <fullName evidence="1">ATP-binding protein</fullName>
    </submittedName>
</protein>
<organism evidence="1 2">
    <name type="scientific">Leucobacter chromiiresistens</name>
    <dbReference type="NCBI Taxonomy" id="1079994"/>
    <lineage>
        <taxon>Bacteria</taxon>
        <taxon>Bacillati</taxon>
        <taxon>Actinomycetota</taxon>
        <taxon>Actinomycetes</taxon>
        <taxon>Micrococcales</taxon>
        <taxon>Microbacteriaceae</taxon>
        <taxon>Leucobacter</taxon>
    </lineage>
</organism>
<dbReference type="AlphaFoldDB" id="A0A147ESE6"/>
<proteinExistence type="predicted"/>
<comment type="caution">
    <text evidence="1">The sequence shown here is derived from an EMBL/GenBank/DDBJ whole genome shotgun (WGS) entry which is preliminary data.</text>
</comment>
<evidence type="ECO:0000313" key="1">
    <source>
        <dbReference type="EMBL" id="KTR87378.1"/>
    </source>
</evidence>
<evidence type="ECO:0000313" key="2">
    <source>
        <dbReference type="Proteomes" id="UP000070810"/>
    </source>
</evidence>
<dbReference type="GO" id="GO:0005524">
    <property type="term" value="F:ATP binding"/>
    <property type="evidence" value="ECO:0007669"/>
    <property type="project" value="UniProtKB-KW"/>
</dbReference>
<dbReference type="Proteomes" id="UP000070810">
    <property type="component" value="Unassembled WGS sequence"/>
</dbReference>
<gene>
    <name evidence="1" type="ORF">NS354_00445</name>
</gene>
<keyword evidence="1" id="KW-0547">Nucleotide-binding</keyword>
<reference evidence="1 2" key="1">
    <citation type="journal article" date="2016" name="Front. Microbiol.">
        <title>Genomic Resource of Rice Seed Associated Bacteria.</title>
        <authorList>
            <person name="Midha S."/>
            <person name="Bansal K."/>
            <person name="Sharma S."/>
            <person name="Kumar N."/>
            <person name="Patil P.P."/>
            <person name="Chaudhry V."/>
            <person name="Patil P.B."/>
        </authorList>
    </citation>
    <scope>NUCLEOTIDE SEQUENCE [LARGE SCALE GENOMIC DNA]</scope>
    <source>
        <strain evidence="1 2">NS354</strain>
    </source>
</reference>
<accession>A0A147ESE6</accession>
<dbReference type="OrthoDB" id="3268468at2"/>
<dbReference type="EMBL" id="LDRK01000004">
    <property type="protein sequence ID" value="KTR87378.1"/>
    <property type="molecule type" value="Genomic_DNA"/>
</dbReference>
<dbReference type="RefSeq" id="WP_058592660.1">
    <property type="nucleotide sequence ID" value="NZ_LDRK01000004.1"/>
</dbReference>
<dbReference type="InterPro" id="IPR021456">
    <property type="entry name" value="DUF3107"/>
</dbReference>
<dbReference type="Pfam" id="PF11305">
    <property type="entry name" value="DUF3107"/>
    <property type="match status" value="1"/>
</dbReference>
<sequence length="74" mass="7926">MEIRIGIKHSPRELAFDTDSSAAEVRGIVEDAISNSAALVTLSDVKGHQYLVHTEAILYVELGGEGGRKVGFIS</sequence>
<keyword evidence="2" id="KW-1185">Reference proteome</keyword>